<dbReference type="PROSITE" id="PS50880">
    <property type="entry name" value="TOPRIM"/>
    <property type="match status" value="1"/>
</dbReference>
<keyword evidence="2" id="KW-0227">DNA damage</keyword>
<dbReference type="InterPro" id="IPR015967">
    <property type="entry name" value="Rcmb_RecR_Znf"/>
</dbReference>
<feature type="domain" description="Toprim" evidence="7">
    <location>
        <begin position="81"/>
        <end position="174"/>
    </location>
</feature>
<dbReference type="CDD" id="cd01025">
    <property type="entry name" value="TOPRIM_recR"/>
    <property type="match status" value="1"/>
</dbReference>
<sequence>MSSIPDTIEKLIEEFSRFPGIGRKTAQRMTFNVLKSSTEEASTLAKAIIDMKSKIKFCNICHGITEENPCLICKDVKRDPSLICVIEDPADIYTLEKNRIFNGLYHVLGGLLSPLDGIGPEDINIATLINRLKPGYEVIIATNSSIEGETTSLYIAKLLNEKSINITRLATGIPMGANLEYIDDATIQRAIEGRTAI</sequence>
<evidence type="ECO:0000256" key="6">
    <source>
        <dbReference type="ARBA" id="ARBA00023204"/>
    </source>
</evidence>
<evidence type="ECO:0000256" key="2">
    <source>
        <dbReference type="ARBA" id="ARBA00022763"/>
    </source>
</evidence>
<dbReference type="Gene3D" id="1.10.8.420">
    <property type="entry name" value="RecR Domain 1"/>
    <property type="match status" value="1"/>
</dbReference>
<dbReference type="GO" id="GO:0003677">
    <property type="term" value="F:DNA binding"/>
    <property type="evidence" value="ECO:0007669"/>
    <property type="project" value="InterPro"/>
</dbReference>
<dbReference type="PANTHER" id="PTHR30446:SF0">
    <property type="entry name" value="RECOMBINATION PROTEIN RECR"/>
    <property type="match status" value="1"/>
</dbReference>
<dbReference type="GO" id="GO:0006310">
    <property type="term" value="P:DNA recombination"/>
    <property type="evidence" value="ECO:0007669"/>
    <property type="project" value="UniProtKB-KW"/>
</dbReference>
<dbReference type="Pfam" id="PF13662">
    <property type="entry name" value="Toprim_4"/>
    <property type="match status" value="1"/>
</dbReference>
<keyword evidence="3" id="KW-0863">Zinc-finger</keyword>
<dbReference type="EMBL" id="UINC01026082">
    <property type="protein sequence ID" value="SVB02876.1"/>
    <property type="molecule type" value="Genomic_DNA"/>
</dbReference>
<keyword evidence="5" id="KW-0233">DNA recombination</keyword>
<dbReference type="GO" id="GO:0006281">
    <property type="term" value="P:DNA repair"/>
    <property type="evidence" value="ECO:0007669"/>
    <property type="project" value="UniProtKB-KW"/>
</dbReference>
<evidence type="ECO:0000313" key="8">
    <source>
        <dbReference type="EMBL" id="SVB02876.1"/>
    </source>
</evidence>
<dbReference type="InterPro" id="IPR034137">
    <property type="entry name" value="TOPRIM_RecR"/>
</dbReference>
<keyword evidence="1" id="KW-0479">Metal-binding</keyword>
<dbReference type="Pfam" id="PF02132">
    <property type="entry name" value="RecR_ZnF"/>
    <property type="match status" value="1"/>
</dbReference>
<keyword evidence="4" id="KW-0862">Zinc</keyword>
<dbReference type="PROSITE" id="PS01300">
    <property type="entry name" value="RECR"/>
    <property type="match status" value="1"/>
</dbReference>
<dbReference type="Pfam" id="PF21175">
    <property type="entry name" value="RecR_C"/>
    <property type="match status" value="1"/>
</dbReference>
<dbReference type="InterPro" id="IPR000093">
    <property type="entry name" value="DNA_Rcmb_RecR"/>
</dbReference>
<dbReference type="Gene3D" id="6.10.250.240">
    <property type="match status" value="1"/>
</dbReference>
<reference evidence="8" key="1">
    <citation type="submission" date="2018-05" db="EMBL/GenBank/DDBJ databases">
        <authorList>
            <person name="Lanie J.A."/>
            <person name="Ng W.-L."/>
            <person name="Kazmierczak K.M."/>
            <person name="Andrzejewski T.M."/>
            <person name="Davidsen T.M."/>
            <person name="Wayne K.J."/>
            <person name="Tettelin H."/>
            <person name="Glass J.I."/>
            <person name="Rusch D."/>
            <person name="Podicherti R."/>
            <person name="Tsui H.-C.T."/>
            <person name="Winkler M.E."/>
        </authorList>
    </citation>
    <scope>NUCLEOTIDE SEQUENCE</scope>
</reference>
<organism evidence="8">
    <name type="scientific">marine metagenome</name>
    <dbReference type="NCBI Taxonomy" id="408172"/>
    <lineage>
        <taxon>unclassified sequences</taxon>
        <taxon>metagenomes</taxon>
        <taxon>ecological metagenomes</taxon>
    </lineage>
</organism>
<dbReference type="SUPFAM" id="SSF111304">
    <property type="entry name" value="Recombination protein RecR"/>
    <property type="match status" value="1"/>
</dbReference>
<proteinExistence type="inferred from homology"/>
<dbReference type="Pfam" id="PF21176">
    <property type="entry name" value="RecR_HhH"/>
    <property type="match status" value="1"/>
</dbReference>
<evidence type="ECO:0000256" key="5">
    <source>
        <dbReference type="ARBA" id="ARBA00023172"/>
    </source>
</evidence>
<evidence type="ECO:0000256" key="1">
    <source>
        <dbReference type="ARBA" id="ARBA00022723"/>
    </source>
</evidence>
<dbReference type="InterPro" id="IPR023627">
    <property type="entry name" value="Rcmb_RecR"/>
</dbReference>
<gene>
    <name evidence="8" type="ORF">METZ01_LOCUS155730</name>
</gene>
<protein>
    <recommendedName>
        <fullName evidence="7">Toprim domain-containing protein</fullName>
    </recommendedName>
</protein>
<evidence type="ECO:0000256" key="4">
    <source>
        <dbReference type="ARBA" id="ARBA00022833"/>
    </source>
</evidence>
<dbReference type="AlphaFoldDB" id="A0A382AN23"/>
<dbReference type="SMART" id="SM00493">
    <property type="entry name" value="TOPRIM"/>
    <property type="match status" value="1"/>
</dbReference>
<evidence type="ECO:0000256" key="3">
    <source>
        <dbReference type="ARBA" id="ARBA00022771"/>
    </source>
</evidence>
<dbReference type="Gene3D" id="3.40.1360.10">
    <property type="match status" value="1"/>
</dbReference>
<name>A0A382AN23_9ZZZZ</name>
<dbReference type="HAMAP" id="MF_00017">
    <property type="entry name" value="RecR"/>
    <property type="match status" value="1"/>
</dbReference>
<evidence type="ECO:0000259" key="7">
    <source>
        <dbReference type="PROSITE" id="PS50880"/>
    </source>
</evidence>
<dbReference type="PANTHER" id="PTHR30446">
    <property type="entry name" value="RECOMBINATION PROTEIN RECR"/>
    <property type="match status" value="1"/>
</dbReference>
<dbReference type="GO" id="GO:0008270">
    <property type="term" value="F:zinc ion binding"/>
    <property type="evidence" value="ECO:0007669"/>
    <property type="project" value="UniProtKB-KW"/>
</dbReference>
<dbReference type="InterPro" id="IPR006171">
    <property type="entry name" value="TOPRIM_dom"/>
</dbReference>
<keyword evidence="6" id="KW-0234">DNA repair</keyword>
<dbReference type="NCBIfam" id="TIGR00615">
    <property type="entry name" value="recR"/>
    <property type="match status" value="1"/>
</dbReference>
<accession>A0A382AN23</accession>